<proteinExistence type="inferred from homology"/>
<dbReference type="Proteomes" id="UP000653305">
    <property type="component" value="Unassembled WGS sequence"/>
</dbReference>
<comment type="caution">
    <text evidence="8">The sequence shown here is derived from an EMBL/GenBank/DDBJ whole genome shotgun (WGS) entry which is preliminary data.</text>
</comment>
<dbReference type="AlphaFoldDB" id="A0A830BTM0"/>
<protein>
    <recommendedName>
        <fullName evidence="6">Pectin acetylesterase</fullName>
        <ecNumber evidence="6">3.1.1.-</ecNumber>
    </recommendedName>
</protein>
<dbReference type="GO" id="GO:0016787">
    <property type="term" value="F:hydrolase activity"/>
    <property type="evidence" value="ECO:0007669"/>
    <property type="project" value="UniProtKB-KW"/>
</dbReference>
<keyword evidence="9" id="KW-1185">Reference proteome</keyword>
<dbReference type="PANTHER" id="PTHR21562">
    <property type="entry name" value="NOTUM-RELATED"/>
    <property type="match status" value="1"/>
</dbReference>
<keyword evidence="6" id="KW-0964">Secreted</keyword>
<dbReference type="EC" id="3.1.1.-" evidence="6"/>
<dbReference type="Pfam" id="PF03283">
    <property type="entry name" value="PAE"/>
    <property type="match status" value="1"/>
</dbReference>
<dbReference type="PANTHER" id="PTHR21562:SF83">
    <property type="entry name" value="PECTIN ACETYLESTERASE 4"/>
    <property type="match status" value="1"/>
</dbReference>
<evidence type="ECO:0000256" key="6">
    <source>
        <dbReference type="RuleBase" id="RU363114"/>
    </source>
</evidence>
<dbReference type="GO" id="GO:0071555">
    <property type="term" value="P:cell wall organization"/>
    <property type="evidence" value="ECO:0007669"/>
    <property type="project" value="UniProtKB-KW"/>
</dbReference>
<keyword evidence="7" id="KW-0472">Membrane</keyword>
<evidence type="ECO:0000256" key="3">
    <source>
        <dbReference type="ARBA" id="ARBA00005784"/>
    </source>
</evidence>
<evidence type="ECO:0000313" key="8">
    <source>
        <dbReference type="EMBL" id="GFP90146.1"/>
    </source>
</evidence>
<evidence type="ECO:0000313" key="9">
    <source>
        <dbReference type="Proteomes" id="UP000653305"/>
    </source>
</evidence>
<gene>
    <name evidence="8" type="ORF">PHJA_001158500</name>
</gene>
<evidence type="ECO:0000256" key="7">
    <source>
        <dbReference type="SAM" id="Phobius"/>
    </source>
</evidence>
<organism evidence="8 9">
    <name type="scientific">Phtheirospermum japonicum</name>
    <dbReference type="NCBI Taxonomy" id="374723"/>
    <lineage>
        <taxon>Eukaryota</taxon>
        <taxon>Viridiplantae</taxon>
        <taxon>Streptophyta</taxon>
        <taxon>Embryophyta</taxon>
        <taxon>Tracheophyta</taxon>
        <taxon>Spermatophyta</taxon>
        <taxon>Magnoliopsida</taxon>
        <taxon>eudicotyledons</taxon>
        <taxon>Gunneridae</taxon>
        <taxon>Pentapetalae</taxon>
        <taxon>asterids</taxon>
        <taxon>lamiids</taxon>
        <taxon>Lamiales</taxon>
        <taxon>Orobanchaceae</taxon>
        <taxon>Orobanchaceae incertae sedis</taxon>
        <taxon>Phtheirospermum</taxon>
    </lineage>
</organism>
<keyword evidence="4 6" id="KW-0134">Cell wall</keyword>
<feature type="transmembrane region" description="Helical" evidence="7">
    <location>
        <begin position="32"/>
        <end position="51"/>
    </location>
</feature>
<keyword evidence="6" id="KW-0378">Hydrolase</keyword>
<dbReference type="InterPro" id="IPR004963">
    <property type="entry name" value="PAE/NOTUM"/>
</dbReference>
<name>A0A830BTM0_9LAMI</name>
<reference evidence="8" key="1">
    <citation type="submission" date="2020-07" db="EMBL/GenBank/DDBJ databases">
        <title>Ethylene signaling mediates host invasion by parasitic plants.</title>
        <authorList>
            <person name="Yoshida S."/>
        </authorList>
    </citation>
    <scope>NUCLEOTIDE SEQUENCE</scope>
    <source>
        <strain evidence="8">Okayama</strain>
    </source>
</reference>
<comment type="function">
    <text evidence="1 6">Hydrolyzes acetyl esters in homogalacturonan regions of pectin. In type I primary cell wall, galacturonic acid residues of pectin can be acetylated at the O-2 and O-3 positions. Decreasing the degree of acetylation of pectin gels in vitro alters their physical properties.</text>
</comment>
<sequence>MPANQHRLPRFAAEGGISWSWWRKLSKRQRTIAAFVAALSLFLIFLSPISVSHKVSNTNSGGASEWVPFTPLSKANEKSAFCLDGSVPGYHIRRGFGSGTDSWLLHVEGGGWCNSISSCAARKRTKLGSSTRMEREVQFFGILSHDPLQNPDFFNWNKVKIRYCDGSSFSSHPDSELKNGTKMFFRGQLIWDTLMDELLSIGMSKAREALLTGCSAGGLATLIHCDDFRDILPKDVNVKCLSDAGFFLNEKDIAGNHTIESFYHDVVHLQGVAKSLNHDCVARSEPSKCFFPQEFIRNIKTPLFLVQPAYDFWQIAQILVPDSSDPHGSWLRQLQKQLEIGTSKEKQQPSISIALFRAILLAIIEISLLGDSITLAFCYIIFEEIKSEACFGDTRQGPTLSGVGVLELRKNSSHRWSQIKGSSESLKDGNSMGVRLRVINVKGNNIVVNGKASRRRSKAPWLTMIFPCRR</sequence>
<dbReference type="EMBL" id="BMAC01000210">
    <property type="protein sequence ID" value="GFP90146.1"/>
    <property type="molecule type" value="Genomic_DNA"/>
</dbReference>
<evidence type="ECO:0000256" key="5">
    <source>
        <dbReference type="ARBA" id="ARBA00023316"/>
    </source>
</evidence>
<keyword evidence="5 6" id="KW-0961">Cell wall biogenesis/degradation</keyword>
<evidence type="ECO:0000256" key="1">
    <source>
        <dbReference type="ARBA" id="ARBA00003534"/>
    </source>
</evidence>
<keyword evidence="7" id="KW-0812">Transmembrane</keyword>
<evidence type="ECO:0000256" key="4">
    <source>
        <dbReference type="ARBA" id="ARBA00022512"/>
    </source>
</evidence>
<dbReference type="OrthoDB" id="2015280at2759"/>
<keyword evidence="7" id="KW-1133">Transmembrane helix</keyword>
<evidence type="ECO:0000256" key="2">
    <source>
        <dbReference type="ARBA" id="ARBA00004191"/>
    </source>
</evidence>
<accession>A0A830BTM0</accession>
<comment type="similarity">
    <text evidence="3 6">Belongs to the pectinacetylesterase family.</text>
</comment>
<comment type="subcellular location">
    <subcellularLocation>
        <location evidence="2 6">Secreted</location>
        <location evidence="2 6">Cell wall</location>
    </subcellularLocation>
</comment>